<evidence type="ECO:0000313" key="3">
    <source>
        <dbReference type="EMBL" id="EEQ82012.1"/>
    </source>
</evidence>
<organism evidence="4">
    <name type="scientific">Vairimorpha ceranae (strain BRL01)</name>
    <name type="common">Microsporidian parasite</name>
    <name type="synonym">Nosema ceranae</name>
    <dbReference type="NCBI Taxonomy" id="578460"/>
    <lineage>
        <taxon>Eukaryota</taxon>
        <taxon>Fungi</taxon>
        <taxon>Fungi incertae sedis</taxon>
        <taxon>Microsporidia</taxon>
        <taxon>Nosematidae</taxon>
        <taxon>Vairimorpha</taxon>
    </lineage>
</organism>
<feature type="compositionally biased region" description="Basic and acidic residues" evidence="2">
    <location>
        <begin position="544"/>
        <end position="555"/>
    </location>
</feature>
<dbReference type="EMBL" id="ACOL01000134">
    <property type="protein sequence ID" value="EEQ82012.1"/>
    <property type="molecule type" value="Genomic_DNA"/>
</dbReference>
<gene>
    <name evidence="3" type="ORF">NCER_101353</name>
</gene>
<dbReference type="STRING" id="578460.C4V9T9"/>
<dbReference type="CDD" id="cd00060">
    <property type="entry name" value="FHA"/>
    <property type="match status" value="1"/>
</dbReference>
<dbReference type="Proteomes" id="UP000009082">
    <property type="component" value="Unassembled WGS sequence"/>
</dbReference>
<feature type="compositionally biased region" description="Basic and acidic residues" evidence="2">
    <location>
        <begin position="649"/>
        <end position="661"/>
    </location>
</feature>
<evidence type="ECO:0000256" key="2">
    <source>
        <dbReference type="SAM" id="MobiDB-lite"/>
    </source>
</evidence>
<keyword evidence="1" id="KW-0175">Coiled coil</keyword>
<dbReference type="HOGENOM" id="CLU_415098_0_0_1"/>
<feature type="region of interest" description="Disordered" evidence="2">
    <location>
        <begin position="143"/>
        <end position="164"/>
    </location>
</feature>
<dbReference type="VEuPathDB" id="MicrosporidiaDB:NCER_101353"/>
<dbReference type="AlphaFoldDB" id="C4V9T9"/>
<name>C4V9T9_VAIC1</name>
<feature type="region of interest" description="Disordered" evidence="2">
    <location>
        <begin position="544"/>
        <end position="661"/>
    </location>
</feature>
<feature type="coiled-coil region" evidence="1">
    <location>
        <begin position="196"/>
        <end position="233"/>
    </location>
</feature>
<protein>
    <recommendedName>
        <fullName evidence="5">FHA domain-containing protein</fullName>
    </recommendedName>
</protein>
<dbReference type="InParanoid" id="C4V9T9"/>
<dbReference type="KEGG" id="nce:NCER_101353"/>
<accession>C4V9T9</accession>
<evidence type="ECO:0000256" key="1">
    <source>
        <dbReference type="SAM" id="Coils"/>
    </source>
</evidence>
<feature type="compositionally biased region" description="Polar residues" evidence="2">
    <location>
        <begin position="143"/>
        <end position="152"/>
    </location>
</feature>
<feature type="compositionally biased region" description="Polar residues" evidence="2">
    <location>
        <begin position="596"/>
        <end position="633"/>
    </location>
</feature>
<sequence length="661" mass="75697">MSYKYTLDFYNLKNNKIKSYHTNADIISIGSGLFNSIRIQIPSILELHIKIFLDKKKILVFGEDVTLKNEELKIGYKYDFELGDSIKIHERTLRVRHTDYNELIDKNNIVKESPDTLKDVINYQEIGADLFINGNENKFSINSENNYPQEMMTNGDEKKNKKEMENNVNEEGNTVSSNLNPEGFMQPKNQEYMEIINEENVEIMNEEEVKMDKREEEVKMDKKENEIKNIYIEDNEIIASEVCGNIKTERETNIHREVVSSHYIKEGVIYEEVKENVQVEDLKKIELQENETMKDTDSEIKNNFEVQAAAKIIDASSSETKVEDALENDDINYVKEAITSKQQDLDEKINDCIDVTAVDTPINPFLLKKQPVDLGDVIIEKEILKDAEKIVEEKINQSSENLNLSEQENVTEEPLNEVKEEKVPEISEYDLNLTKQEQKVEEGTVFIKEKEENNMPILTEQDIKNINQNNESLPVKKQTSEIVPVTDNTATSSSENLKGIEDDKVNINTEKANIVEDTEPPLESIGKDEVKNFPKKNIKKTATEDSKPIVDDVNKAKQKRKASVKNVVVDENKKSEPKRKKVEPEKEVGSGFENLSVENQKPKTMSKLTLTPRSTRKASMTTNQKSEVPNTAISKRVRRNASVSSDSKSSAEDLSKKNKKK</sequence>
<evidence type="ECO:0000313" key="4">
    <source>
        <dbReference type="Proteomes" id="UP000009082"/>
    </source>
</evidence>
<evidence type="ECO:0008006" key="5">
    <source>
        <dbReference type="Google" id="ProtNLM"/>
    </source>
</evidence>
<feature type="compositionally biased region" description="Basic and acidic residues" evidence="2">
    <location>
        <begin position="155"/>
        <end position="164"/>
    </location>
</feature>
<dbReference type="OrthoDB" id="2196400at2759"/>
<reference evidence="4" key="1">
    <citation type="journal article" date="2009" name="PLoS Pathog.">
        <title>Genomic analyses of the microsporidian Nosema ceranae, an emergent pathogen of honey bees.</title>
        <authorList>
            <person name="Cornman R.S."/>
            <person name="Chen Y.P."/>
            <person name="Schatz M.C."/>
            <person name="Street C."/>
            <person name="Zhao Y."/>
            <person name="Desany B."/>
            <person name="Egholm M."/>
            <person name="Hutchison S."/>
            <person name="Pettis J.S."/>
            <person name="Lipkin W.I."/>
            <person name="Evans J.D."/>
        </authorList>
    </citation>
    <scope>NUCLEOTIDE SEQUENCE [LARGE SCALE GENOMIC DNA]</scope>
    <source>
        <strain evidence="4">BRL01</strain>
    </source>
</reference>
<proteinExistence type="predicted"/>